<dbReference type="AlphaFoldDB" id="D3Q7E5"/>
<protein>
    <submittedName>
        <fullName evidence="9">Cytochrome P450</fullName>
    </submittedName>
</protein>
<evidence type="ECO:0000256" key="7">
    <source>
        <dbReference type="RuleBase" id="RU000461"/>
    </source>
</evidence>
<dbReference type="GO" id="GO:0020037">
    <property type="term" value="F:heme binding"/>
    <property type="evidence" value="ECO:0007669"/>
    <property type="project" value="InterPro"/>
</dbReference>
<dbReference type="InterPro" id="IPR002397">
    <property type="entry name" value="Cyt_P450_B"/>
</dbReference>
<dbReference type="STRING" id="446470.Snas_2740"/>
<dbReference type="InterPro" id="IPR017972">
    <property type="entry name" value="Cyt_P450_CS"/>
</dbReference>
<keyword evidence="5 7" id="KW-0408">Iron</keyword>
<dbReference type="PANTHER" id="PTHR46696">
    <property type="entry name" value="P450, PUTATIVE (EUROFUNG)-RELATED"/>
    <property type="match status" value="1"/>
</dbReference>
<dbReference type="PROSITE" id="PS00086">
    <property type="entry name" value="CYTOCHROME_P450"/>
    <property type="match status" value="1"/>
</dbReference>
<dbReference type="Proteomes" id="UP000000844">
    <property type="component" value="Chromosome"/>
</dbReference>
<dbReference type="SUPFAM" id="SSF48264">
    <property type="entry name" value="Cytochrome P450"/>
    <property type="match status" value="1"/>
</dbReference>
<dbReference type="CDD" id="cd11030">
    <property type="entry name" value="CYP105-like"/>
    <property type="match status" value="1"/>
</dbReference>
<dbReference type="Gene3D" id="1.10.630.10">
    <property type="entry name" value="Cytochrome P450"/>
    <property type="match status" value="1"/>
</dbReference>
<dbReference type="FunFam" id="1.10.630.10:FF:000018">
    <property type="entry name" value="Cytochrome P450 monooxygenase"/>
    <property type="match status" value="1"/>
</dbReference>
<dbReference type="GO" id="GO:0005506">
    <property type="term" value="F:iron ion binding"/>
    <property type="evidence" value="ECO:0007669"/>
    <property type="project" value="InterPro"/>
</dbReference>
<name>D3Q7E5_STANL</name>
<keyword evidence="2 7" id="KW-0349">Heme</keyword>
<dbReference type="OrthoDB" id="4133219at2"/>
<dbReference type="RefSeq" id="WP_013017987.1">
    <property type="nucleotide sequence ID" value="NC_013947.1"/>
</dbReference>
<keyword evidence="4 7" id="KW-0560">Oxidoreductase</keyword>
<keyword evidence="10" id="KW-1185">Reference proteome</keyword>
<feature type="region of interest" description="Disordered" evidence="8">
    <location>
        <begin position="1"/>
        <end position="26"/>
    </location>
</feature>
<keyword evidence="6 7" id="KW-0503">Monooxygenase</keyword>
<evidence type="ECO:0000256" key="2">
    <source>
        <dbReference type="ARBA" id="ARBA00022617"/>
    </source>
</evidence>
<dbReference type="InterPro" id="IPR036396">
    <property type="entry name" value="Cyt_P450_sf"/>
</dbReference>
<dbReference type="PANTHER" id="PTHR46696:SF1">
    <property type="entry name" value="CYTOCHROME P450 YJIB-RELATED"/>
    <property type="match status" value="1"/>
</dbReference>
<evidence type="ECO:0000256" key="3">
    <source>
        <dbReference type="ARBA" id="ARBA00022723"/>
    </source>
</evidence>
<dbReference type="PRINTS" id="PR00359">
    <property type="entry name" value="BP450"/>
</dbReference>
<dbReference type="eggNOG" id="COG2124">
    <property type="taxonomic scope" value="Bacteria"/>
</dbReference>
<reference evidence="9 10" key="1">
    <citation type="journal article" date="2009" name="Stand. Genomic Sci.">
        <title>Complete genome sequence of Stackebrandtia nassauensis type strain (LLR-40K-21).</title>
        <authorList>
            <person name="Munk C."/>
            <person name="Lapidus A."/>
            <person name="Copeland A."/>
            <person name="Jando M."/>
            <person name="Mayilraj S."/>
            <person name="Glavina Del Rio T."/>
            <person name="Nolan M."/>
            <person name="Chen F."/>
            <person name="Lucas S."/>
            <person name="Tice H."/>
            <person name="Cheng J.F."/>
            <person name="Han C."/>
            <person name="Detter J.C."/>
            <person name="Bruce D."/>
            <person name="Goodwin L."/>
            <person name="Chain P."/>
            <person name="Pitluck S."/>
            <person name="Goker M."/>
            <person name="Ovchinikova G."/>
            <person name="Pati A."/>
            <person name="Ivanova N."/>
            <person name="Mavromatis K."/>
            <person name="Chen A."/>
            <person name="Palaniappan K."/>
            <person name="Land M."/>
            <person name="Hauser L."/>
            <person name="Chang Y.J."/>
            <person name="Jeffries C.D."/>
            <person name="Bristow J."/>
            <person name="Eisen J.A."/>
            <person name="Markowitz V."/>
            <person name="Hugenholtz P."/>
            <person name="Kyrpides N.C."/>
            <person name="Klenk H.P."/>
        </authorList>
    </citation>
    <scope>NUCLEOTIDE SEQUENCE [LARGE SCALE GENOMIC DNA]</scope>
    <source>
        <strain evidence="10">DSM 44728 / CIP 108903 / NRRL B-16338 / NBRC 102104 / LLR-40K-21</strain>
    </source>
</reference>
<comment type="similarity">
    <text evidence="1 7">Belongs to the cytochrome P450 family.</text>
</comment>
<evidence type="ECO:0000256" key="8">
    <source>
        <dbReference type="SAM" id="MobiDB-lite"/>
    </source>
</evidence>
<dbReference type="InterPro" id="IPR001128">
    <property type="entry name" value="Cyt_P450"/>
</dbReference>
<dbReference type="KEGG" id="sna:Snas_2740"/>
<evidence type="ECO:0000256" key="5">
    <source>
        <dbReference type="ARBA" id="ARBA00023004"/>
    </source>
</evidence>
<dbReference type="GO" id="GO:0004497">
    <property type="term" value="F:monooxygenase activity"/>
    <property type="evidence" value="ECO:0007669"/>
    <property type="project" value="UniProtKB-KW"/>
</dbReference>
<dbReference type="Pfam" id="PF00067">
    <property type="entry name" value="p450"/>
    <property type="match status" value="1"/>
</dbReference>
<dbReference type="EMBL" id="CP001778">
    <property type="protein sequence ID" value="ADD42416.1"/>
    <property type="molecule type" value="Genomic_DNA"/>
</dbReference>
<evidence type="ECO:0000313" key="9">
    <source>
        <dbReference type="EMBL" id="ADD42416.1"/>
    </source>
</evidence>
<gene>
    <name evidence="9" type="ordered locus">Snas_2740</name>
</gene>
<dbReference type="GO" id="GO:0016705">
    <property type="term" value="F:oxidoreductase activity, acting on paired donors, with incorporation or reduction of molecular oxygen"/>
    <property type="evidence" value="ECO:0007669"/>
    <property type="project" value="InterPro"/>
</dbReference>
<accession>D3Q7E5</accession>
<organism evidence="9 10">
    <name type="scientific">Stackebrandtia nassauensis (strain DSM 44728 / CIP 108903 / NRRL B-16338 / NBRC 102104 / LLR-40K-21)</name>
    <dbReference type="NCBI Taxonomy" id="446470"/>
    <lineage>
        <taxon>Bacteria</taxon>
        <taxon>Bacillati</taxon>
        <taxon>Actinomycetota</taxon>
        <taxon>Actinomycetes</taxon>
        <taxon>Glycomycetales</taxon>
        <taxon>Glycomycetaceae</taxon>
        <taxon>Stackebrandtia</taxon>
    </lineage>
</organism>
<proteinExistence type="inferred from homology"/>
<dbReference type="HOGENOM" id="CLU_033716_1_1_11"/>
<evidence type="ECO:0000256" key="6">
    <source>
        <dbReference type="ARBA" id="ARBA00023033"/>
    </source>
</evidence>
<evidence type="ECO:0000313" key="10">
    <source>
        <dbReference type="Proteomes" id="UP000000844"/>
    </source>
</evidence>
<keyword evidence="3 7" id="KW-0479">Metal-binding</keyword>
<dbReference type="PRINTS" id="PR00385">
    <property type="entry name" value="P450"/>
</dbReference>
<evidence type="ECO:0000256" key="1">
    <source>
        <dbReference type="ARBA" id="ARBA00010617"/>
    </source>
</evidence>
<sequence>MTAPSPVSALPTARAAGRPFDPPEGLTELRERAPLSRMTYPDGHEGWVVTSHALVRQVLSDPRFSIRPELRHLPISGVPGGDNPQPAQPGFFGSMDPPDHTGYRKLLTGQFTVRRMRTLTEHVREVTTTHLDAMERQGPPADLVTALAQPLPAQVMCELLGVPYAERERFQQQALSLFRLNVPPEELAATYAVVHGYVAELVQAKREHPTDDLLSGLTESDLTDVELVNIGFSLLGAGLDTTANMIALGTFALLSHPIQLAALKADPGITGHAVEELLRYLSIIPFTVRTALEDTEMDGQLIRAGESVTVSVPTANRDPEHFADPDTLDLLRPTAGHVAFGHGIHQCLGQQLARVEMEVAFPALFQRFPTLRLAVEPEEVALRTDMLIYGVHGLPVTWEA</sequence>
<evidence type="ECO:0000256" key="4">
    <source>
        <dbReference type="ARBA" id="ARBA00023002"/>
    </source>
</evidence>